<accession>A0A6P8F7H1</accession>
<keyword evidence="12" id="KW-1185">Reference proteome</keyword>
<dbReference type="GO" id="GO:0032580">
    <property type="term" value="C:Golgi cisterna membrane"/>
    <property type="evidence" value="ECO:0007669"/>
    <property type="project" value="UniProtKB-SubCell"/>
</dbReference>
<evidence type="ECO:0000313" key="13">
    <source>
        <dbReference type="RefSeq" id="XP_031424473.1"/>
    </source>
</evidence>
<proteinExistence type="inferred from homology"/>
<keyword evidence="6" id="KW-1133">Transmembrane helix</keyword>
<dbReference type="InterPro" id="IPR008428">
    <property type="entry name" value="Chond_GalNAc"/>
</dbReference>
<dbReference type="KEGG" id="char:105899726"/>
<comment type="function">
    <text evidence="9">Transfers N-acetylgalactosamine (GalNAc) from UDP-GalNAc to N-acetylglucosamine-beta-benzyl with a beta-1,4-linkage to form N,N'-diacetyllactosediamine, GalNAc-beta-1,4-GlcNAc structures in N-linked glycans and probably O-linked glycans.</text>
</comment>
<dbReference type="InterPro" id="IPR011658">
    <property type="entry name" value="PA14_dom"/>
</dbReference>
<sequence length="1167" mass="133123">MCLRMPRFPLKKIRKQLKLLLLLVLLTFAVWFTYLHIHQGKVFRLQLSYGKDAEKQIEKGPRKPSHMPHGQHYHGDAPDSQEEDQAEDERAYVQSRDADLHSFLNQKLLKLPWKPEHKGQANLHVFEDWCGSSISKLRKNLHFPLYPHSRTTVKKLAVSPKWKNYGLRIFGFIHPYRDGDFQFAISSDDNSELWLSSDDSPLNAHLLAYVGMRGCEWTAPGEFSKFRSQTSKVMHLRASRRYYFEVLHKQDDRGSDHVEVAWRPFLPGLKFDIIDSAYISLYTDESSLMMDNVSHVPQTLASHTRQKGLSRAPGSRPHADMLTPDPRDTFYRIPLISEFRLQNVLPSCLYSPTYVLKDFPIARYQGLQFVYLSFVYPNDFTRLTHMEKDNKCFYKESTVYLEKYGFYKYMKMDEEDDDTPFFFPNPDDFLDEVEGADPEEETLISDNQPVRRSENHSVTNQAARVSLKPTPLNEDREGRFYSREKSKPEKGGSERDGDKDEEREERQGRDGNENAQAVGPGGRTLSWVRARGAGVDPETAPSRTHIQTHTHTLQNSQHLLPQNSSLYTLMKRFLGNAPWNSVPAEHTSVGSHARRGDRVGRGYRARPQTPGSGEHSVEVMPGIFLYRAGNTARLVRSKAKHRDTDQTSAGIAHLNIPSNSQAPSDSKTPPTTATTNLPNDPPDHPEDNPASRWSFSSMSPPGSSPSSTPPKSRPLPGPHFSENSLPMEDGQSTKASRASEPTASQPVASDVGSQAEQDGGTSEYSYEEPEDLKPDWVEKEINWQRTFSANTVDFETLRSDWNDLRCNVSGNLQLAEGEALHLISQYMDRLNKHNGGIYTLQRIVNVEKRRDSARGHRFLVELVLLEGGKNVVRVSEYIYLLLRRSRLDDSLEMREGGAPSSPTFSASPAHSVPPRSPVPSRSSVQEHATLAWGPSYTRPLLCRPSVLRWRHDVMVHFVVPVKNQARWVVQFISDMEALRQETQDDNFSVVIVDFQSEDMDVERALRESSLPRYEYLRRAGRFERAAGLQAGVDSIQDSHSIVFLCDLHIHFPATLLESIRKHCVEGRLAFAPIVMRLNCGATPQEPDGYWEVNGFGLLGLYKSDFDRVGGMNTEEFKERWGGEDWELLDRVLQNGLEVERLRLRNFFHYFHSKRGMWNSQTKKLPKG</sequence>
<evidence type="ECO:0000256" key="1">
    <source>
        <dbReference type="ARBA" id="ARBA00004447"/>
    </source>
</evidence>
<dbReference type="InterPro" id="IPR051227">
    <property type="entry name" value="CS_glycosyltransferase"/>
</dbReference>
<feature type="compositionally biased region" description="Polar residues" evidence="10">
    <location>
        <begin position="730"/>
        <end position="764"/>
    </location>
</feature>
<name>A0A6P8F7H1_CLUHA</name>
<evidence type="ECO:0000313" key="12">
    <source>
        <dbReference type="Proteomes" id="UP000515152"/>
    </source>
</evidence>
<keyword evidence="5 9" id="KW-0735">Signal-anchor</keyword>
<dbReference type="GeneID" id="105899726"/>
<dbReference type="OrthoDB" id="5971499at2759"/>
<evidence type="ECO:0000256" key="6">
    <source>
        <dbReference type="ARBA" id="ARBA00022989"/>
    </source>
</evidence>
<comment type="catalytic activity">
    <reaction evidence="9">
        <text>an N-acetyl-beta-D-glucosaminyl derivative + UDP-N-acetyl-alpha-D-galactosamine = an N-acetyl-beta-D-galactosaminyl-(1-&gt;4)-N-acetyl-beta-D-glucosaminyl derivative + UDP + H(+)</text>
        <dbReference type="Rhea" id="RHEA:20493"/>
        <dbReference type="ChEBI" id="CHEBI:15378"/>
        <dbReference type="ChEBI" id="CHEBI:58223"/>
        <dbReference type="ChEBI" id="CHEBI:61631"/>
        <dbReference type="ChEBI" id="CHEBI:67138"/>
        <dbReference type="ChEBI" id="CHEBI:138027"/>
        <dbReference type="EC" id="2.4.1.244"/>
    </reaction>
</comment>
<evidence type="ECO:0000256" key="5">
    <source>
        <dbReference type="ARBA" id="ARBA00022968"/>
    </source>
</evidence>
<evidence type="ECO:0000256" key="10">
    <source>
        <dbReference type="SAM" id="MobiDB-lite"/>
    </source>
</evidence>
<dbReference type="Proteomes" id="UP000515152">
    <property type="component" value="Chromosome 6"/>
</dbReference>
<dbReference type="PANTHER" id="PTHR12369:SF46">
    <property type="entry name" value="N-ACETYL-BETA-GLUCOSAMINYL-GLYCOPROTEIN 4-BETA-N-ACETYLGALACTOSAMINYLTRANSFERASE 1"/>
    <property type="match status" value="1"/>
</dbReference>
<feature type="compositionally biased region" description="Low complexity" evidence="10">
    <location>
        <begin position="898"/>
        <end position="921"/>
    </location>
</feature>
<feature type="compositionally biased region" description="Basic residues" evidence="10">
    <location>
        <begin position="62"/>
        <end position="72"/>
    </location>
</feature>
<keyword evidence="3 9" id="KW-0808">Transferase</keyword>
<dbReference type="SMART" id="SM00758">
    <property type="entry name" value="PA14"/>
    <property type="match status" value="1"/>
</dbReference>
<dbReference type="SUPFAM" id="SSF53448">
    <property type="entry name" value="Nucleotide-diphospho-sugar transferases"/>
    <property type="match status" value="1"/>
</dbReference>
<dbReference type="GO" id="GO:0033842">
    <property type="term" value="F:N-acetyl-beta-glucosaminyl-derivative 4-beta-N-acetylgalactosaminyltransferase activity"/>
    <property type="evidence" value="ECO:0007669"/>
    <property type="project" value="UniProtKB-EC"/>
</dbReference>
<dbReference type="PROSITE" id="PS51820">
    <property type="entry name" value="PA14"/>
    <property type="match status" value="1"/>
</dbReference>
<evidence type="ECO:0000256" key="9">
    <source>
        <dbReference type="RuleBase" id="RU364016"/>
    </source>
</evidence>
<comment type="subcellular location">
    <subcellularLocation>
        <location evidence="1 9">Golgi apparatus</location>
        <location evidence="1 9">Golgi stack membrane</location>
        <topology evidence="1 9">Single-pass type II membrane protein</topology>
    </subcellularLocation>
</comment>
<keyword evidence="4" id="KW-0812">Transmembrane</keyword>
<feature type="region of interest" description="Disordered" evidence="10">
    <location>
        <begin position="55"/>
        <end position="91"/>
    </location>
</feature>
<keyword evidence="7 9" id="KW-0333">Golgi apparatus</keyword>
<keyword evidence="8" id="KW-0472">Membrane</keyword>
<dbReference type="InterPro" id="IPR029044">
    <property type="entry name" value="Nucleotide-diphossugar_trans"/>
</dbReference>
<feature type="compositionally biased region" description="Pro residues" evidence="10">
    <location>
        <begin position="707"/>
        <end position="717"/>
    </location>
</feature>
<dbReference type="RefSeq" id="XP_031424473.1">
    <property type="nucleotide sequence ID" value="XM_031568613.1"/>
</dbReference>
<dbReference type="InterPro" id="IPR037524">
    <property type="entry name" value="PA14/GLEYA"/>
</dbReference>
<feature type="region of interest" description="Disordered" evidence="10">
    <location>
        <begin position="892"/>
        <end position="921"/>
    </location>
</feature>
<feature type="region of interest" description="Disordered" evidence="10">
    <location>
        <begin position="438"/>
        <end position="524"/>
    </location>
</feature>
<feature type="region of interest" description="Disordered" evidence="10">
    <location>
        <begin position="636"/>
        <end position="771"/>
    </location>
</feature>
<evidence type="ECO:0000256" key="4">
    <source>
        <dbReference type="ARBA" id="ARBA00022692"/>
    </source>
</evidence>
<dbReference type="Gene3D" id="3.90.550.10">
    <property type="entry name" value="Spore Coat Polysaccharide Biosynthesis Protein SpsA, Chain A"/>
    <property type="match status" value="1"/>
</dbReference>
<organism evidence="12 13">
    <name type="scientific">Clupea harengus</name>
    <name type="common">Atlantic herring</name>
    <dbReference type="NCBI Taxonomy" id="7950"/>
    <lineage>
        <taxon>Eukaryota</taxon>
        <taxon>Metazoa</taxon>
        <taxon>Chordata</taxon>
        <taxon>Craniata</taxon>
        <taxon>Vertebrata</taxon>
        <taxon>Euteleostomi</taxon>
        <taxon>Actinopterygii</taxon>
        <taxon>Neopterygii</taxon>
        <taxon>Teleostei</taxon>
        <taxon>Clupei</taxon>
        <taxon>Clupeiformes</taxon>
        <taxon>Clupeoidei</taxon>
        <taxon>Clupeidae</taxon>
        <taxon>Clupea</taxon>
    </lineage>
</organism>
<evidence type="ECO:0000256" key="2">
    <source>
        <dbReference type="ARBA" id="ARBA00009239"/>
    </source>
</evidence>
<feature type="domain" description="PA14" evidence="11">
    <location>
        <begin position="116"/>
        <end position="278"/>
    </location>
</feature>
<gene>
    <name evidence="13" type="primary">LOC105899726</name>
</gene>
<evidence type="ECO:0000256" key="8">
    <source>
        <dbReference type="ARBA" id="ARBA00023136"/>
    </source>
</evidence>
<evidence type="ECO:0000256" key="7">
    <source>
        <dbReference type="ARBA" id="ARBA00023034"/>
    </source>
</evidence>
<protein>
    <recommendedName>
        <fullName evidence="9">Beta-1,4-N-acetylgalactosaminyltransferase</fullName>
        <ecNumber evidence="9">2.4.1.244</ecNumber>
    </recommendedName>
</protein>
<feature type="compositionally biased region" description="Low complexity" evidence="10">
    <location>
        <begin position="690"/>
        <end position="706"/>
    </location>
</feature>
<feature type="compositionally biased region" description="Low complexity" evidence="10">
    <location>
        <begin position="662"/>
        <end position="678"/>
    </location>
</feature>
<dbReference type="PANTHER" id="PTHR12369">
    <property type="entry name" value="CHONDROITIN SYNTHASE"/>
    <property type="match status" value="1"/>
</dbReference>
<evidence type="ECO:0000256" key="3">
    <source>
        <dbReference type="ARBA" id="ARBA00022679"/>
    </source>
</evidence>
<comment type="similarity">
    <text evidence="2 9">Belongs to the chondroitin N-acetylgalactosaminyltransferase family.</text>
</comment>
<reference evidence="13" key="1">
    <citation type="submission" date="2025-08" db="UniProtKB">
        <authorList>
            <consortium name="RefSeq"/>
        </authorList>
    </citation>
    <scope>IDENTIFICATION</scope>
</reference>
<dbReference type="EC" id="2.4.1.244" evidence="9"/>
<dbReference type="AlphaFoldDB" id="A0A6P8F7H1"/>
<dbReference type="Pfam" id="PF05679">
    <property type="entry name" value="CHGN"/>
    <property type="match status" value="1"/>
</dbReference>
<feature type="compositionally biased region" description="Basic and acidic residues" evidence="10">
    <location>
        <begin position="473"/>
        <end position="512"/>
    </location>
</feature>
<evidence type="ECO:0000259" key="11">
    <source>
        <dbReference type="PROSITE" id="PS51820"/>
    </source>
</evidence>
<feature type="region of interest" description="Disordered" evidence="10">
    <location>
        <begin position="584"/>
        <end position="616"/>
    </location>
</feature>